<dbReference type="InterPro" id="IPR036770">
    <property type="entry name" value="Ankyrin_rpt-contain_sf"/>
</dbReference>
<dbReference type="EMBL" id="UYYB01123462">
    <property type="protein sequence ID" value="VDM83493.1"/>
    <property type="molecule type" value="Genomic_DNA"/>
</dbReference>
<dbReference type="Gene3D" id="1.25.40.20">
    <property type="entry name" value="Ankyrin repeat-containing domain"/>
    <property type="match status" value="1"/>
</dbReference>
<keyword evidence="2" id="KW-1185">Reference proteome</keyword>
<dbReference type="OrthoDB" id="10261302at2759"/>
<dbReference type="SUPFAM" id="SSF48403">
    <property type="entry name" value="Ankyrin repeat"/>
    <property type="match status" value="1"/>
</dbReference>
<organism evidence="1 2">
    <name type="scientific">Strongylus vulgaris</name>
    <name type="common">Blood worm</name>
    <dbReference type="NCBI Taxonomy" id="40348"/>
    <lineage>
        <taxon>Eukaryota</taxon>
        <taxon>Metazoa</taxon>
        <taxon>Ecdysozoa</taxon>
        <taxon>Nematoda</taxon>
        <taxon>Chromadorea</taxon>
        <taxon>Rhabditida</taxon>
        <taxon>Rhabditina</taxon>
        <taxon>Rhabditomorpha</taxon>
        <taxon>Strongyloidea</taxon>
        <taxon>Strongylidae</taxon>
        <taxon>Strongylus</taxon>
    </lineage>
</organism>
<protein>
    <submittedName>
        <fullName evidence="1">Uncharacterized protein</fullName>
    </submittedName>
</protein>
<evidence type="ECO:0000313" key="1">
    <source>
        <dbReference type="EMBL" id="VDM83493.1"/>
    </source>
</evidence>
<dbReference type="InterPro" id="IPR002110">
    <property type="entry name" value="Ankyrin_rpt"/>
</dbReference>
<accession>A0A3P7JRE1</accession>
<reference evidence="1 2" key="1">
    <citation type="submission" date="2018-11" db="EMBL/GenBank/DDBJ databases">
        <authorList>
            <consortium name="Pathogen Informatics"/>
        </authorList>
    </citation>
    <scope>NUCLEOTIDE SEQUENCE [LARGE SCALE GENOMIC DNA]</scope>
</reference>
<evidence type="ECO:0000313" key="2">
    <source>
        <dbReference type="Proteomes" id="UP000270094"/>
    </source>
</evidence>
<proteinExistence type="predicted"/>
<name>A0A3P7JRE1_STRVU</name>
<sequence>MKHFRDVNGTSILIASLARGNNAVALWLLKRFGREIASLPNNCQMTALHVAAAQGTVLQSALIKKPIFLTLEFFVNITTTNLDYIKDATKLDPKSVDVRDAFGCTPCAYAVQGGNIDVVRYFVEKAHAEIGSVSRRGVSILLFPNFKL</sequence>
<dbReference type="Proteomes" id="UP000270094">
    <property type="component" value="Unassembled WGS sequence"/>
</dbReference>
<dbReference type="AlphaFoldDB" id="A0A3P7JRE1"/>
<gene>
    <name evidence="1" type="ORF">SVUK_LOCUS18491</name>
</gene>
<dbReference type="Pfam" id="PF00023">
    <property type="entry name" value="Ank"/>
    <property type="match status" value="1"/>
</dbReference>